<evidence type="ECO:0000313" key="3">
    <source>
        <dbReference type="Proteomes" id="UP000683925"/>
    </source>
</evidence>
<dbReference type="EMBL" id="CAJJDP010000023">
    <property type="protein sequence ID" value="CAD8149965.1"/>
    <property type="molecule type" value="Genomic_DNA"/>
</dbReference>
<proteinExistence type="predicted"/>
<evidence type="ECO:0008006" key="4">
    <source>
        <dbReference type="Google" id="ProtNLM"/>
    </source>
</evidence>
<accession>A0A8S1T9K5</accession>
<dbReference type="AlphaFoldDB" id="A0A8S1T9K5"/>
<reference evidence="2" key="1">
    <citation type="submission" date="2021-01" db="EMBL/GenBank/DDBJ databases">
        <authorList>
            <consortium name="Genoscope - CEA"/>
            <person name="William W."/>
        </authorList>
    </citation>
    <scope>NUCLEOTIDE SEQUENCE</scope>
</reference>
<organism evidence="2 3">
    <name type="scientific">Paramecium octaurelia</name>
    <dbReference type="NCBI Taxonomy" id="43137"/>
    <lineage>
        <taxon>Eukaryota</taxon>
        <taxon>Sar</taxon>
        <taxon>Alveolata</taxon>
        <taxon>Ciliophora</taxon>
        <taxon>Intramacronucleata</taxon>
        <taxon>Oligohymenophorea</taxon>
        <taxon>Peniculida</taxon>
        <taxon>Parameciidae</taxon>
        <taxon>Paramecium</taxon>
    </lineage>
</organism>
<protein>
    <recommendedName>
        <fullName evidence="4">Protein kinase domain-containing protein</fullName>
    </recommendedName>
</protein>
<dbReference type="Proteomes" id="UP000683925">
    <property type="component" value="Unassembled WGS sequence"/>
</dbReference>
<evidence type="ECO:0000256" key="1">
    <source>
        <dbReference type="SAM" id="MobiDB-lite"/>
    </source>
</evidence>
<comment type="caution">
    <text evidence="2">The sequence shown here is derived from an EMBL/GenBank/DDBJ whole genome shotgun (WGS) entry which is preliminary data.</text>
</comment>
<feature type="compositionally biased region" description="Basic residues" evidence="1">
    <location>
        <begin position="86"/>
        <end position="95"/>
    </location>
</feature>
<evidence type="ECO:0000313" key="2">
    <source>
        <dbReference type="EMBL" id="CAD8149965.1"/>
    </source>
</evidence>
<feature type="region of interest" description="Disordered" evidence="1">
    <location>
        <begin position="86"/>
        <end position="116"/>
    </location>
</feature>
<gene>
    <name evidence="2" type="ORF">POCTA_138.1.T0230094</name>
</gene>
<keyword evidence="3" id="KW-1185">Reference proteome</keyword>
<name>A0A8S1T9K5_PAROT</name>
<sequence length="116" mass="13491">MDGLYKSVLKEQYQPIPVSYSQELVQLIKSMIQVQPSNRPDCEKLLQFSFIQKKAKLYGIPQINDEIEDDLLKTIKWPISRKGLQKKQIGTHKSKLQLPGSNYLNQHNSNHIKKKD</sequence>
<feature type="compositionally biased region" description="Polar residues" evidence="1">
    <location>
        <begin position="99"/>
        <end position="109"/>
    </location>
</feature>